<dbReference type="EMBL" id="CP114767">
    <property type="protein sequence ID" value="WBA40646.1"/>
    <property type="molecule type" value="Genomic_DNA"/>
</dbReference>
<name>A0ABY7LLK1_9BACT</name>
<keyword evidence="2" id="KW-1185">Reference proteome</keyword>
<accession>A0ABY7LLK1</accession>
<dbReference type="RefSeq" id="WP_269558731.1">
    <property type="nucleotide sequence ID" value="NZ_CP114767.1"/>
</dbReference>
<gene>
    <name evidence="1" type="ORF">O3303_12520</name>
</gene>
<evidence type="ECO:0000313" key="2">
    <source>
        <dbReference type="Proteomes" id="UP001211005"/>
    </source>
</evidence>
<evidence type="ECO:0000313" key="1">
    <source>
        <dbReference type="EMBL" id="WBA40646.1"/>
    </source>
</evidence>
<dbReference type="Proteomes" id="UP001211005">
    <property type="component" value="Chromosome"/>
</dbReference>
<organism evidence="1 2">
    <name type="scientific">Hymenobacter canadensis</name>
    <dbReference type="NCBI Taxonomy" id="2999067"/>
    <lineage>
        <taxon>Bacteria</taxon>
        <taxon>Pseudomonadati</taxon>
        <taxon>Bacteroidota</taxon>
        <taxon>Cytophagia</taxon>
        <taxon>Cytophagales</taxon>
        <taxon>Hymenobacteraceae</taxon>
        <taxon>Hymenobacter</taxon>
    </lineage>
</organism>
<reference evidence="1 2" key="1">
    <citation type="submission" date="2022-12" db="EMBL/GenBank/DDBJ databases">
        <title>Hymenobacter canadensis sp. nov. isolated from lake water of the Cambridge Bay, Canada.</title>
        <authorList>
            <person name="Kim W.H."/>
            <person name="Lee Y.M."/>
        </authorList>
    </citation>
    <scope>NUCLEOTIDE SEQUENCE [LARGE SCALE GENOMIC DNA]</scope>
    <source>
        <strain evidence="1 2">PAMC 29467</strain>
    </source>
</reference>
<sequence length="56" mass="6491">MKTKFCAHCQTEATTLYRIQTPTEGKSWIFVCESCCLKAKPQPGYRYGGTWQGYRH</sequence>
<proteinExistence type="predicted"/>
<protein>
    <submittedName>
        <fullName evidence="1">Uncharacterized protein</fullName>
    </submittedName>
</protein>